<dbReference type="STRING" id="351160.RCIX383"/>
<sequence>MRHGYSQAVMIGVVAGMILIVSHLIFVITGVAGGFFVPLFGCALGCIEWLLIAAFLAGVGWYTANYTWATKRDAIALSAMAGLITGVVYQSIGLIIGFLLIPIAGIAAAIAGYAIAGDNNPLFTAGLAGAAGAALALGITILKFLFWAGFSTVFGAIGGAIYSAQSRK</sequence>
<feature type="transmembrane region" description="Helical" evidence="1">
    <location>
        <begin position="98"/>
        <end position="115"/>
    </location>
</feature>
<feature type="transmembrane region" description="Helical" evidence="1">
    <location>
        <begin position="145"/>
        <end position="164"/>
    </location>
</feature>
<reference evidence="2 3" key="1">
    <citation type="journal article" date="2006" name="Science">
        <title>Genome of rice cluster I archaea -- the key methane producers in the rice rhizosphere.</title>
        <authorList>
            <person name="Erkel C."/>
            <person name="Kube M."/>
            <person name="Reinhardt R."/>
            <person name="Liesack W."/>
        </authorList>
    </citation>
    <scope>NUCLEOTIDE SEQUENCE [LARGE SCALE GENOMIC DNA]</scope>
    <source>
        <strain evidence="3">DSM 22066 / NBRC 105507 / MRE50</strain>
    </source>
</reference>
<keyword evidence="3" id="KW-1185">Reference proteome</keyword>
<dbReference type="Proteomes" id="UP000000663">
    <property type="component" value="Chromosome"/>
</dbReference>
<protein>
    <submittedName>
        <fullName evidence="2">Uncharacterized protein</fullName>
    </submittedName>
</protein>
<evidence type="ECO:0000313" key="3">
    <source>
        <dbReference type="Proteomes" id="UP000000663"/>
    </source>
</evidence>
<dbReference type="EMBL" id="AM114193">
    <property type="protein sequence ID" value="CAJ35826.1"/>
    <property type="molecule type" value="Genomic_DNA"/>
</dbReference>
<keyword evidence="1" id="KW-0472">Membrane</keyword>
<dbReference type="KEGG" id="rci:RCIX383"/>
<dbReference type="AlphaFoldDB" id="Q0W717"/>
<organism evidence="2 3">
    <name type="scientific">Methanocella arvoryzae (strain DSM 22066 / NBRC 105507 / MRE50)</name>
    <dbReference type="NCBI Taxonomy" id="351160"/>
    <lineage>
        <taxon>Archaea</taxon>
        <taxon>Methanobacteriati</taxon>
        <taxon>Methanobacteriota</taxon>
        <taxon>Stenosarchaea group</taxon>
        <taxon>Methanomicrobia</taxon>
        <taxon>Methanocellales</taxon>
        <taxon>Methanocellaceae</taxon>
        <taxon>Methanocella</taxon>
    </lineage>
</organism>
<proteinExistence type="predicted"/>
<name>Q0W717_METAR</name>
<gene>
    <name evidence="2" type="ORF">RCIX383</name>
</gene>
<feature type="transmembrane region" description="Helical" evidence="1">
    <location>
        <begin position="7"/>
        <end position="29"/>
    </location>
</feature>
<evidence type="ECO:0000313" key="2">
    <source>
        <dbReference type="EMBL" id="CAJ35826.1"/>
    </source>
</evidence>
<feature type="transmembrane region" description="Helical" evidence="1">
    <location>
        <begin position="35"/>
        <end position="62"/>
    </location>
</feature>
<accession>Q0W717</accession>
<keyword evidence="1" id="KW-0812">Transmembrane</keyword>
<feature type="transmembrane region" description="Helical" evidence="1">
    <location>
        <begin position="122"/>
        <end position="139"/>
    </location>
</feature>
<keyword evidence="1" id="KW-1133">Transmembrane helix</keyword>
<feature type="transmembrane region" description="Helical" evidence="1">
    <location>
        <begin position="74"/>
        <end position="92"/>
    </location>
</feature>
<evidence type="ECO:0000256" key="1">
    <source>
        <dbReference type="SAM" id="Phobius"/>
    </source>
</evidence>